<feature type="transmembrane region" description="Helical" evidence="2">
    <location>
        <begin position="603"/>
        <end position="625"/>
    </location>
</feature>
<dbReference type="EMBL" id="LAVV01012939">
    <property type="protein sequence ID" value="KNZ46160.1"/>
    <property type="molecule type" value="Genomic_DNA"/>
</dbReference>
<comment type="caution">
    <text evidence="3">The sequence shown here is derived from an EMBL/GenBank/DDBJ whole genome shotgun (WGS) entry which is preliminary data.</text>
</comment>
<feature type="region of interest" description="Disordered" evidence="1">
    <location>
        <begin position="1186"/>
        <end position="1213"/>
    </location>
</feature>
<organism evidence="3 4">
    <name type="scientific">Puccinia sorghi</name>
    <dbReference type="NCBI Taxonomy" id="27349"/>
    <lineage>
        <taxon>Eukaryota</taxon>
        <taxon>Fungi</taxon>
        <taxon>Dikarya</taxon>
        <taxon>Basidiomycota</taxon>
        <taxon>Pucciniomycotina</taxon>
        <taxon>Pucciniomycetes</taxon>
        <taxon>Pucciniales</taxon>
        <taxon>Pucciniaceae</taxon>
        <taxon>Puccinia</taxon>
    </lineage>
</organism>
<protein>
    <submittedName>
        <fullName evidence="3">Uncharacterized protein</fullName>
    </submittedName>
</protein>
<feature type="transmembrane region" description="Helical" evidence="2">
    <location>
        <begin position="637"/>
        <end position="661"/>
    </location>
</feature>
<name>A0A0L6UEA3_9BASI</name>
<feature type="transmembrane region" description="Helical" evidence="2">
    <location>
        <begin position="1457"/>
        <end position="1477"/>
    </location>
</feature>
<evidence type="ECO:0000313" key="3">
    <source>
        <dbReference type="EMBL" id="KNZ46160.1"/>
    </source>
</evidence>
<dbReference type="Proteomes" id="UP000037035">
    <property type="component" value="Unassembled WGS sequence"/>
</dbReference>
<accession>A0A0L6UEA3</accession>
<keyword evidence="2" id="KW-1133">Transmembrane helix</keyword>
<gene>
    <name evidence="3" type="ORF">VP01_74g3</name>
</gene>
<evidence type="ECO:0000313" key="4">
    <source>
        <dbReference type="Proteomes" id="UP000037035"/>
    </source>
</evidence>
<feature type="transmembrane region" description="Helical" evidence="2">
    <location>
        <begin position="965"/>
        <end position="987"/>
    </location>
</feature>
<proteinExistence type="predicted"/>
<keyword evidence="2" id="KW-0812">Transmembrane</keyword>
<keyword evidence="2" id="KW-0472">Membrane</keyword>
<evidence type="ECO:0000256" key="1">
    <source>
        <dbReference type="SAM" id="MobiDB-lite"/>
    </source>
</evidence>
<feature type="transmembrane region" description="Helical" evidence="2">
    <location>
        <begin position="667"/>
        <end position="686"/>
    </location>
</feature>
<dbReference type="VEuPathDB" id="FungiDB:VP01_74g3"/>
<feature type="transmembrane region" description="Helical" evidence="2">
    <location>
        <begin position="805"/>
        <end position="826"/>
    </location>
</feature>
<keyword evidence="4" id="KW-1185">Reference proteome</keyword>
<feature type="transmembrane region" description="Helical" evidence="2">
    <location>
        <begin position="1664"/>
        <end position="1686"/>
    </location>
</feature>
<sequence>MGFFCFGFARLIGYDFLIMFYAWNLLNLADIINTVEKGALWICLSLYLIQSTFIHHKCFVDLIEASSALAKLILEGTLSASLFTLSDLQLNYMLDTFPLLLLQLKHGISELNWKANPHHLMENTEGRPQGPQGLLHHDTPRYACIPFGTLYYLDKSVKLKRNILPDMAHHFLWLNQQGGFRVENCQKNLNFLLKIVRKAQKTLVPTFTQDISQFIQNHLNIKPQEKGHIKLLYLKLTMASSHLGKFQATSSHLQITPFLKSLTDVPKENQKKKFLEGKCGTKGASMKKKLPVLFIYLSMSITHFTRPKTKETKLLGIQQSIFIITLNCMRINPGTQAPENITIKYLIKWITDQMHDFNNTFSMKSHVYHSGSTIKLSFLPLIGELAFSLRDRKPVQKASILKTYLFHSFFAEKIFFIIKSNFHKSNCLFLYYYPSFCTVRSMVYGIIVLQKIEYSQFEGDPNSRKPELVTIFNPRPEKKSGTQQITQETRGPSLLIASPFNQFFFSFISYLIGDYSPSVPLLWLAELQLNWRDKMAQEHLGLHMNRDEQLRSSEEIQLGTEVGLDNQDKLSFSLSSIRRRDEKKGIFIPIFTSVVESSTSIKFINTTILTVKVIVSTTTTIFPIIMLKTRTTATIPILINSIFMANIIKFSITISAIQIFIRFYGVGYLIVLLSMVAWVRIIMLGYQSFTLQKKTCSTACITVQYSQLLCTKDWLNHFWRKFGVTTEASWEFLDVNCRQAKVKAVEWSPSRMVILSASCATAKSGNYLILEKRAFGHIVLLFSFFFFIHSSWYLPFLSPPSCLSYHASLLLLSISGWLWLLLACVLSRELITTLPRSKKAMCTHCLAFLPNKAICTCLLCFWPGGSCPFVNLRWKKHIDKNMQSSLHCQHGVEGLNLLIRKYWPTCSCFFYLDPFCHFHFLLVEIHWMDKFACFGPPNHPDSLSQLLGTQSLESGIISGFWGANVVVRGLFVVIGLAFLAKLCWPVALFNRGIRLWLVVEFLQSEICILVLIGQFLRGNCQILCPFACFEKLTGLREGGNHLMYWSIAEVSFFYVFCPEKGSIVLASFIQFSWYCSLITCSGESYIIGYRLHSKCPRGDGRVSSGWLSHSCVQTFELEAQRRLVYHRFCTFLSLPINYITPVSHYQKFHQSFFSHFFILNSVLKFIMLNFFVSEIEFVDGRDEEGSEGAVNSEEFPGLAQGGAENDGRSKCGRERRRIKEGVLILHDQLRKSQEARNHQSHINTQILQPQNSTIHSTIKSITLNSTNPSSYYFLLCHSLFTLFFSHITSCRSYCMPGEIYLLLEVLYTSTQYSCGNKLQRNWVHSFNFTPDCDHYMEILGKNCSYTNALSGFAPTLNKATKMCCYTKLQQFVAENSQYKFCRGSVVLLTLQIWQKNNWLLCYAFFGPNSLIDSLERPSESAVSLEILFSTLHRIFHQLYTDLIISLATRIPSITSQMVNILSLIFLSAFVLLLQFLISALSLEGLKLVQRGLFVPNKAHFAFIFGGVSFSAGITQYLNTEAISPDFLNYTSITFNSFQTTLINTHSTTQCPDQSPLSGSWIKQSGNPIFHHQYTINPFWNQQNPKEDKRHMANREGDPQLHFSTILPIFVPAISHPSGISLFSHTFSLWHLLGQVGPNLTSKHIVDDSVPFYIPWIIIENFHHLHWYLTILLIICLPYLALSEIIYQNKTHLKICLPPFPLITSSHPNSVFPNLAN</sequence>
<evidence type="ECO:0000256" key="2">
    <source>
        <dbReference type="SAM" id="Phobius"/>
    </source>
</evidence>
<feature type="transmembrane region" description="Helical" evidence="2">
    <location>
        <begin position="774"/>
        <end position="793"/>
    </location>
</feature>
<reference evidence="3 4" key="1">
    <citation type="submission" date="2015-08" db="EMBL/GenBank/DDBJ databases">
        <title>Next Generation Sequencing and Analysis of the Genome of Puccinia sorghi L Schw, the Causal Agent of Maize Common Rust.</title>
        <authorList>
            <person name="Rochi L."/>
            <person name="Burguener G."/>
            <person name="Darino M."/>
            <person name="Turjanski A."/>
            <person name="Kreff E."/>
            <person name="Dieguez M.J."/>
            <person name="Sacco F."/>
        </authorList>
    </citation>
    <scope>NUCLEOTIDE SEQUENCE [LARGE SCALE GENOMIC DNA]</scope>
    <source>
        <strain evidence="3 4">RO10H11247</strain>
    </source>
</reference>